<feature type="coiled-coil region" evidence="1">
    <location>
        <begin position="6"/>
        <end position="40"/>
    </location>
</feature>
<name>A0AAD7BFX5_9AGAR</name>
<keyword evidence="1" id="KW-0175">Coiled coil</keyword>
<evidence type="ECO:0008006" key="4">
    <source>
        <dbReference type="Google" id="ProtNLM"/>
    </source>
</evidence>
<gene>
    <name evidence="2" type="ORF">FB45DRAFT_930848</name>
</gene>
<protein>
    <recommendedName>
        <fullName evidence="4">F-box domain-containing protein</fullName>
    </recommendedName>
</protein>
<keyword evidence="3" id="KW-1185">Reference proteome</keyword>
<evidence type="ECO:0000313" key="3">
    <source>
        <dbReference type="Proteomes" id="UP001221142"/>
    </source>
</evidence>
<evidence type="ECO:0000313" key="2">
    <source>
        <dbReference type="EMBL" id="KAJ7619458.1"/>
    </source>
</evidence>
<dbReference type="AlphaFoldDB" id="A0AAD7BFX5"/>
<sequence length="508" mass="58823">MDLHDREAVREILRGKEARLAALQTQMVQLQGEIMEHKSLLSPVHLLPHDIVSEIFLYFAPVRQHSKSCVPVQIPWRLGHICKSWRVIALSLARLWSVFDLPLINESWFHGVSMVPSDDEDKQEEALTSLSDDLDAWTEAFIIESNLDFMQTCIERTSSRPLSVRLDSRCDFTLPPILDGFWNCSERWGELVLDTHSSQFLHLLTVKGELPCLQKITSIAIPPKHYQWAPNLTDLTFIKLVMPENSHSDVPWSQLTRYCEERCVWYSKETRVQCYRRLAHLRVLRMINSRSFQPPPLAPEYSILLPDLLSASFQTTEREIIRLFDMPSLEAYSAEDVLSWPLHFRACAPENPSRLKGIRIAHWDEPVLGRHGSVADLLQMCPNLKELTIDAPQCISDTTISQLIQNPPLVPRLEIMRFSNSSFVHDDCRWATLTEMLRSRFRPTNAGVVPLQRFDFLATDGEYVDENFVSGLNALRRTERWDIRVGEQCGNYAEDERRFHHREWATLQ</sequence>
<accession>A0AAD7BFX5</accession>
<comment type="caution">
    <text evidence="2">The sequence shown here is derived from an EMBL/GenBank/DDBJ whole genome shotgun (WGS) entry which is preliminary data.</text>
</comment>
<reference evidence="2" key="1">
    <citation type="submission" date="2023-03" db="EMBL/GenBank/DDBJ databases">
        <title>Massive genome expansion in bonnet fungi (Mycena s.s.) driven by repeated elements and novel gene families across ecological guilds.</title>
        <authorList>
            <consortium name="Lawrence Berkeley National Laboratory"/>
            <person name="Harder C.B."/>
            <person name="Miyauchi S."/>
            <person name="Viragh M."/>
            <person name="Kuo A."/>
            <person name="Thoen E."/>
            <person name="Andreopoulos B."/>
            <person name="Lu D."/>
            <person name="Skrede I."/>
            <person name="Drula E."/>
            <person name="Henrissat B."/>
            <person name="Morin E."/>
            <person name="Kohler A."/>
            <person name="Barry K."/>
            <person name="LaButti K."/>
            <person name="Morin E."/>
            <person name="Salamov A."/>
            <person name="Lipzen A."/>
            <person name="Mereny Z."/>
            <person name="Hegedus B."/>
            <person name="Baldrian P."/>
            <person name="Stursova M."/>
            <person name="Weitz H."/>
            <person name="Taylor A."/>
            <person name="Grigoriev I.V."/>
            <person name="Nagy L.G."/>
            <person name="Martin F."/>
            <person name="Kauserud H."/>
        </authorList>
    </citation>
    <scope>NUCLEOTIDE SEQUENCE</scope>
    <source>
        <strain evidence="2">9284</strain>
    </source>
</reference>
<proteinExistence type="predicted"/>
<dbReference type="Proteomes" id="UP001221142">
    <property type="component" value="Unassembled WGS sequence"/>
</dbReference>
<dbReference type="EMBL" id="JARKIF010000018">
    <property type="protein sequence ID" value="KAJ7619458.1"/>
    <property type="molecule type" value="Genomic_DNA"/>
</dbReference>
<evidence type="ECO:0000256" key="1">
    <source>
        <dbReference type="SAM" id="Coils"/>
    </source>
</evidence>
<organism evidence="2 3">
    <name type="scientific">Roridomyces roridus</name>
    <dbReference type="NCBI Taxonomy" id="1738132"/>
    <lineage>
        <taxon>Eukaryota</taxon>
        <taxon>Fungi</taxon>
        <taxon>Dikarya</taxon>
        <taxon>Basidiomycota</taxon>
        <taxon>Agaricomycotina</taxon>
        <taxon>Agaricomycetes</taxon>
        <taxon>Agaricomycetidae</taxon>
        <taxon>Agaricales</taxon>
        <taxon>Marasmiineae</taxon>
        <taxon>Mycenaceae</taxon>
        <taxon>Roridomyces</taxon>
    </lineage>
</organism>